<dbReference type="PANTHER" id="PTHR33127">
    <property type="entry name" value="TRANSMEMBRANE PROTEIN"/>
    <property type="match status" value="1"/>
</dbReference>
<reference evidence="2 3" key="1">
    <citation type="submission" date="2020-10" db="EMBL/GenBank/DDBJ databases">
        <title>The Coptis chinensis genome and diversification of protoberbering-type alkaloids.</title>
        <authorList>
            <person name="Wang B."/>
            <person name="Shu S."/>
            <person name="Song C."/>
            <person name="Liu Y."/>
        </authorList>
    </citation>
    <scope>NUCLEOTIDE SEQUENCE [LARGE SCALE GENOMIC DNA]</scope>
    <source>
        <strain evidence="2">HL-2020</strain>
        <tissue evidence="2">Leaf</tissue>
    </source>
</reference>
<dbReference type="Proteomes" id="UP000631114">
    <property type="component" value="Unassembled WGS sequence"/>
</dbReference>
<name>A0A835LVF7_9MAGN</name>
<evidence type="ECO:0000313" key="2">
    <source>
        <dbReference type="EMBL" id="KAF9600941.1"/>
    </source>
</evidence>
<dbReference type="SUPFAM" id="SSF50965">
    <property type="entry name" value="Galactose oxidase, central domain"/>
    <property type="match status" value="1"/>
</dbReference>
<dbReference type="Pfam" id="PF03478">
    <property type="entry name" value="Beta-prop_KIB1-4"/>
    <property type="match status" value="2"/>
</dbReference>
<dbReference type="Gene3D" id="2.120.10.80">
    <property type="entry name" value="Kelch-type beta propeller"/>
    <property type="match status" value="1"/>
</dbReference>
<dbReference type="PANTHER" id="PTHR33127:SF5">
    <property type="entry name" value="TRANSMEMBRANE PROTEIN"/>
    <property type="match status" value="1"/>
</dbReference>
<feature type="domain" description="KIB1-4 beta-propeller" evidence="1">
    <location>
        <begin position="48"/>
        <end position="160"/>
    </location>
</feature>
<feature type="domain" description="KIB1-4 beta-propeller" evidence="1">
    <location>
        <begin position="164"/>
        <end position="270"/>
    </location>
</feature>
<evidence type="ECO:0000313" key="3">
    <source>
        <dbReference type="Proteomes" id="UP000631114"/>
    </source>
</evidence>
<dbReference type="InterPro" id="IPR005174">
    <property type="entry name" value="KIB1-4_b-propeller"/>
</dbReference>
<accession>A0A835LVF7</accession>
<dbReference type="InterPro" id="IPR011043">
    <property type="entry name" value="Gal_Oxase/kelch_b-propeller"/>
</dbReference>
<dbReference type="EMBL" id="JADFTS010000006">
    <property type="protein sequence ID" value="KAF9600941.1"/>
    <property type="molecule type" value="Genomic_DNA"/>
</dbReference>
<gene>
    <name evidence="2" type="ORF">IFM89_014068</name>
</gene>
<keyword evidence="3" id="KW-1185">Reference proteome</keyword>
<sequence length="282" mass="32263">MERTKKNMSIMKEHIGESDRFHLNDLPVDTLHKIAMCLPLTVEYFNLRLACATICFSMDGWLLMSKSKDSMFFFNPFARTTTELHDLPEHVQHQGLSFSSAPTSQDCIVFGVCFGGYNMVQILYMHPKEGEWTSILGEHEVDFTPSNNNPIFYDGAFYCHQGLSFSSAPTSQDCIVFGVCFGGYNMVQILYMHPREGEWTSILGEHEVDFTPSNNNPIFYDGAFYCIGIKESIGVFDIKDKKWIVLCTPHHCLSFQLNYLVKSNGEILSIFFGRWGKFVHVY</sequence>
<protein>
    <recommendedName>
        <fullName evidence="1">KIB1-4 beta-propeller domain-containing protein</fullName>
    </recommendedName>
</protein>
<proteinExistence type="predicted"/>
<dbReference type="AlphaFoldDB" id="A0A835LVF7"/>
<comment type="caution">
    <text evidence="2">The sequence shown here is derived from an EMBL/GenBank/DDBJ whole genome shotgun (WGS) entry which is preliminary data.</text>
</comment>
<evidence type="ECO:0000259" key="1">
    <source>
        <dbReference type="Pfam" id="PF03478"/>
    </source>
</evidence>
<dbReference type="InterPro" id="IPR015915">
    <property type="entry name" value="Kelch-typ_b-propeller"/>
</dbReference>
<dbReference type="OrthoDB" id="1863935at2759"/>
<organism evidence="2 3">
    <name type="scientific">Coptis chinensis</name>
    <dbReference type="NCBI Taxonomy" id="261450"/>
    <lineage>
        <taxon>Eukaryota</taxon>
        <taxon>Viridiplantae</taxon>
        <taxon>Streptophyta</taxon>
        <taxon>Embryophyta</taxon>
        <taxon>Tracheophyta</taxon>
        <taxon>Spermatophyta</taxon>
        <taxon>Magnoliopsida</taxon>
        <taxon>Ranunculales</taxon>
        <taxon>Ranunculaceae</taxon>
        <taxon>Coptidoideae</taxon>
        <taxon>Coptis</taxon>
    </lineage>
</organism>